<dbReference type="Proteomes" id="UP001309705">
    <property type="component" value="Unassembled WGS sequence"/>
</dbReference>
<reference evidence="1 2" key="1">
    <citation type="journal article" date="2017" name="Int. J. Syst. Evol. Microbiol.">
        <title>Brenneria populi subsp. brevivirga subsp. nov. isolated from symptomatic bark of Populus x euramericana canker, and description of Brenneria populi subsp. populi subsp. nov.</title>
        <authorList>
            <person name="Zheng M.H."/>
            <person name="Piao C.G."/>
            <person name="Xue H."/>
            <person name="Guo M.W."/>
            <person name="Li Y."/>
        </authorList>
    </citation>
    <scope>NUCLEOTIDE SEQUENCE [LARGE SCALE GENOMIC DNA]</scope>
    <source>
        <strain evidence="1 2">D9-5</strain>
    </source>
</reference>
<protein>
    <recommendedName>
        <fullName evidence="3">Universal stress protein</fullName>
    </recommendedName>
</protein>
<accession>A0ABU6JLK1</accession>
<comment type="caution">
    <text evidence="1">The sequence shown here is derived from an EMBL/GenBank/DDBJ whole genome shotgun (WGS) entry which is preliminary data.</text>
</comment>
<evidence type="ECO:0000313" key="1">
    <source>
        <dbReference type="EMBL" id="MEC5341532.1"/>
    </source>
</evidence>
<dbReference type="RefSeq" id="WP_327616704.1">
    <property type="nucleotide sequence ID" value="NZ_JAYWTM010000001.1"/>
</dbReference>
<evidence type="ECO:0008006" key="3">
    <source>
        <dbReference type="Google" id="ProtNLM"/>
    </source>
</evidence>
<sequence length="52" mass="5984">MYKHALLLVQNETDGLLLLHHAERLAKEMGTRITMGHISSDYRELESAFKKS</sequence>
<name>A0ABU6JLK1_9GAMM</name>
<evidence type="ECO:0000313" key="2">
    <source>
        <dbReference type="Proteomes" id="UP001309705"/>
    </source>
</evidence>
<keyword evidence="2" id="KW-1185">Reference proteome</keyword>
<organism evidence="1 2">
    <name type="scientific">Brenneria populi</name>
    <dbReference type="NCBI Taxonomy" id="1505588"/>
    <lineage>
        <taxon>Bacteria</taxon>
        <taxon>Pseudomonadati</taxon>
        <taxon>Pseudomonadota</taxon>
        <taxon>Gammaproteobacteria</taxon>
        <taxon>Enterobacterales</taxon>
        <taxon>Pectobacteriaceae</taxon>
        <taxon>Brenneria</taxon>
    </lineage>
</organism>
<gene>
    <name evidence="1" type="ORF">VSX58_02735</name>
</gene>
<dbReference type="EMBL" id="JAYWTM010000001">
    <property type="protein sequence ID" value="MEC5341532.1"/>
    <property type="molecule type" value="Genomic_DNA"/>
</dbReference>
<proteinExistence type="predicted"/>